<keyword evidence="9" id="KW-1185">Reference proteome</keyword>
<feature type="transmembrane region" description="Helical" evidence="7">
    <location>
        <begin position="310"/>
        <end position="328"/>
    </location>
</feature>
<dbReference type="InterPro" id="IPR013604">
    <property type="entry name" value="7TM_chemorcpt"/>
</dbReference>
<dbReference type="PANTHER" id="PTHR21421:SF29">
    <property type="entry name" value="GUSTATORY RECEPTOR 5A FOR TREHALOSE-RELATED"/>
    <property type="match status" value="1"/>
</dbReference>
<evidence type="ECO:0000256" key="3">
    <source>
        <dbReference type="ARBA" id="ARBA00022692"/>
    </source>
</evidence>
<dbReference type="Proteomes" id="UP000499080">
    <property type="component" value="Unassembled WGS sequence"/>
</dbReference>
<dbReference type="EMBL" id="BGPR01000259">
    <property type="protein sequence ID" value="GBM08596.1"/>
    <property type="molecule type" value="Genomic_DNA"/>
</dbReference>
<comment type="subcellular location">
    <subcellularLocation>
        <location evidence="1">Cell membrane</location>
        <topology evidence="1">Multi-pass membrane protein</topology>
    </subcellularLocation>
</comment>
<dbReference type="PANTHER" id="PTHR21421">
    <property type="entry name" value="GUSTATORY RECEPTOR"/>
    <property type="match status" value="1"/>
</dbReference>
<evidence type="ECO:0000313" key="9">
    <source>
        <dbReference type="Proteomes" id="UP000499080"/>
    </source>
</evidence>
<dbReference type="GO" id="GO:0005886">
    <property type="term" value="C:plasma membrane"/>
    <property type="evidence" value="ECO:0007669"/>
    <property type="project" value="UniProtKB-SubCell"/>
</dbReference>
<evidence type="ECO:0000256" key="5">
    <source>
        <dbReference type="ARBA" id="ARBA00023136"/>
    </source>
</evidence>
<evidence type="ECO:0000256" key="6">
    <source>
        <dbReference type="ARBA" id="ARBA00023170"/>
    </source>
</evidence>
<proteinExistence type="predicted"/>
<dbReference type="GO" id="GO:0050909">
    <property type="term" value="P:sensory perception of taste"/>
    <property type="evidence" value="ECO:0007669"/>
    <property type="project" value="InterPro"/>
</dbReference>
<keyword evidence="6" id="KW-0675">Receptor</keyword>
<protein>
    <recommendedName>
        <fullName evidence="10">Gustatory receptor</fullName>
    </recommendedName>
</protein>
<sequence>MCFIHRLVPSVSMAMTMYLTNICGFALQVVVCFKRHDIINALNQLCNLCHILNPKGFAENSNVNRSLFVFLAIETVFLAAMNYFCFYQEWNNYKSTMEFPIYIPPEIRGKCLAFVFMAVIFSVATGVATLSISTLLCRHIYLMIGNLVRSYRIGLKMKLNTQTLSSFIFEELKSLKEIASIVYTVDRGFNLCTLLQYCNVCSFMFITVSVAVSKDETFQSDWIIFFIILNLIIATSLFYTITVSGSSIWEEGEQLKKICLECSSEVCKQSIAVSDGKDGSLHSFFFLLESIRDAPLKVTGGGLFVIRKKIFLAMINAVVTYSIVMYQLND</sequence>
<feature type="transmembrane region" description="Helical" evidence="7">
    <location>
        <begin position="67"/>
        <end position="86"/>
    </location>
</feature>
<keyword evidence="3 7" id="KW-0812">Transmembrane</keyword>
<feature type="transmembrane region" description="Helical" evidence="7">
    <location>
        <begin position="222"/>
        <end position="241"/>
    </location>
</feature>
<dbReference type="GO" id="GO:0038023">
    <property type="term" value="F:signaling receptor activity"/>
    <property type="evidence" value="ECO:0007669"/>
    <property type="project" value="UniProtKB-ARBA"/>
</dbReference>
<keyword evidence="5 7" id="KW-0472">Membrane</keyword>
<evidence type="ECO:0000256" key="4">
    <source>
        <dbReference type="ARBA" id="ARBA00022989"/>
    </source>
</evidence>
<accession>A0A4Y2CXD9</accession>
<evidence type="ECO:0000256" key="1">
    <source>
        <dbReference type="ARBA" id="ARBA00004651"/>
    </source>
</evidence>
<keyword evidence="4 7" id="KW-1133">Transmembrane helix</keyword>
<evidence type="ECO:0000256" key="7">
    <source>
        <dbReference type="SAM" id="Phobius"/>
    </source>
</evidence>
<dbReference type="GO" id="GO:0051606">
    <property type="term" value="P:detection of stimulus"/>
    <property type="evidence" value="ECO:0007669"/>
    <property type="project" value="UniProtKB-ARBA"/>
</dbReference>
<keyword evidence="2" id="KW-1003">Cell membrane</keyword>
<evidence type="ECO:0000313" key="8">
    <source>
        <dbReference type="EMBL" id="GBM08596.1"/>
    </source>
</evidence>
<evidence type="ECO:0008006" key="10">
    <source>
        <dbReference type="Google" id="ProtNLM"/>
    </source>
</evidence>
<reference evidence="8 9" key="1">
    <citation type="journal article" date="2019" name="Sci. Rep.">
        <title>Orb-weaving spider Araneus ventricosus genome elucidates the spidroin gene catalogue.</title>
        <authorList>
            <person name="Kono N."/>
            <person name="Nakamura H."/>
            <person name="Ohtoshi R."/>
            <person name="Moran D.A.P."/>
            <person name="Shinohara A."/>
            <person name="Yoshida Y."/>
            <person name="Fujiwara M."/>
            <person name="Mori M."/>
            <person name="Tomita M."/>
            <person name="Arakawa K."/>
        </authorList>
    </citation>
    <scope>NUCLEOTIDE SEQUENCE [LARGE SCALE GENOMIC DNA]</scope>
</reference>
<dbReference type="OrthoDB" id="6428803at2759"/>
<evidence type="ECO:0000256" key="2">
    <source>
        <dbReference type="ARBA" id="ARBA00022475"/>
    </source>
</evidence>
<dbReference type="AlphaFoldDB" id="A0A4Y2CXD9"/>
<dbReference type="Pfam" id="PF08395">
    <property type="entry name" value="7tm_7"/>
    <property type="match status" value="1"/>
</dbReference>
<gene>
    <name evidence="8" type="ORF">AVEN_52441_1</name>
</gene>
<name>A0A4Y2CXD9_ARAVE</name>
<organism evidence="8 9">
    <name type="scientific">Araneus ventricosus</name>
    <name type="common">Orbweaver spider</name>
    <name type="synonym">Epeira ventricosa</name>
    <dbReference type="NCBI Taxonomy" id="182803"/>
    <lineage>
        <taxon>Eukaryota</taxon>
        <taxon>Metazoa</taxon>
        <taxon>Ecdysozoa</taxon>
        <taxon>Arthropoda</taxon>
        <taxon>Chelicerata</taxon>
        <taxon>Arachnida</taxon>
        <taxon>Araneae</taxon>
        <taxon>Araneomorphae</taxon>
        <taxon>Entelegynae</taxon>
        <taxon>Araneoidea</taxon>
        <taxon>Araneidae</taxon>
        <taxon>Araneus</taxon>
    </lineage>
</organism>
<comment type="caution">
    <text evidence="8">The sequence shown here is derived from an EMBL/GenBank/DDBJ whole genome shotgun (WGS) entry which is preliminary data.</text>
</comment>
<feature type="transmembrane region" description="Helical" evidence="7">
    <location>
        <begin position="7"/>
        <end position="27"/>
    </location>
</feature>
<feature type="transmembrane region" description="Helical" evidence="7">
    <location>
        <begin position="188"/>
        <end position="210"/>
    </location>
</feature>